<name>A0ABS5TUE2_9CELL</name>
<organism evidence="2 3">
    <name type="scientific">Cellulomonas fulva</name>
    <dbReference type="NCBI Taxonomy" id="2835530"/>
    <lineage>
        <taxon>Bacteria</taxon>
        <taxon>Bacillati</taxon>
        <taxon>Actinomycetota</taxon>
        <taxon>Actinomycetes</taxon>
        <taxon>Micrococcales</taxon>
        <taxon>Cellulomonadaceae</taxon>
        <taxon>Cellulomonas</taxon>
    </lineage>
</organism>
<feature type="region of interest" description="Disordered" evidence="1">
    <location>
        <begin position="88"/>
        <end position="110"/>
    </location>
</feature>
<evidence type="ECO:0000313" key="2">
    <source>
        <dbReference type="EMBL" id="MBT0992757.1"/>
    </source>
</evidence>
<dbReference type="EMBL" id="JAHBOH010000001">
    <property type="protein sequence ID" value="MBT0992757.1"/>
    <property type="molecule type" value="Genomic_DNA"/>
</dbReference>
<gene>
    <name evidence="2" type="ORF">KIN34_00435</name>
</gene>
<evidence type="ECO:0000256" key="1">
    <source>
        <dbReference type="SAM" id="MobiDB-lite"/>
    </source>
</evidence>
<accession>A0ABS5TUE2</accession>
<evidence type="ECO:0000313" key="3">
    <source>
        <dbReference type="Proteomes" id="UP000722125"/>
    </source>
</evidence>
<reference evidence="2 3" key="1">
    <citation type="submission" date="2021-05" db="EMBL/GenBank/DDBJ databases">
        <title>Description of Cellulomonas sp. DKR-3 sp. nov.</title>
        <authorList>
            <person name="Dahal R.H."/>
            <person name="Chaudhary D.K."/>
        </authorList>
    </citation>
    <scope>NUCLEOTIDE SEQUENCE [LARGE SCALE GENOMIC DNA]</scope>
    <source>
        <strain evidence="2 3">DKR-3</strain>
    </source>
</reference>
<protein>
    <submittedName>
        <fullName evidence="2">Uncharacterized protein</fullName>
    </submittedName>
</protein>
<dbReference type="Proteomes" id="UP000722125">
    <property type="component" value="Unassembled WGS sequence"/>
</dbReference>
<sequence length="110" mass="12540">MSALPPDGPPPQDDLLLRFTRGDVGRARALRANLEVLREASGDRDFARLVDDVLAGRRTLREAVRAPEFDREVAPRVERFGEWWDEQSQEEREALAEQGAQALDEAREER</sequence>
<keyword evidence="3" id="KW-1185">Reference proteome</keyword>
<dbReference type="RefSeq" id="WP_214345764.1">
    <property type="nucleotide sequence ID" value="NZ_JAHBOH010000001.1"/>
</dbReference>
<proteinExistence type="predicted"/>
<comment type="caution">
    <text evidence="2">The sequence shown here is derived from an EMBL/GenBank/DDBJ whole genome shotgun (WGS) entry which is preliminary data.</text>
</comment>